<evidence type="ECO:0000256" key="4">
    <source>
        <dbReference type="ARBA" id="ARBA00022832"/>
    </source>
</evidence>
<comment type="similarity">
    <text evidence="1 13">Belongs to the ATP-dependent AMP-binding enzyme family.</text>
</comment>
<dbReference type="EMBL" id="CALNXK010000102">
    <property type="protein sequence ID" value="CAH3155783.1"/>
    <property type="molecule type" value="Genomic_DNA"/>
</dbReference>
<dbReference type="Pfam" id="PF13193">
    <property type="entry name" value="AMP-binding_C"/>
    <property type="match status" value="1"/>
</dbReference>
<keyword evidence="5 13" id="KW-0067">ATP-binding</keyword>
<evidence type="ECO:0000256" key="11">
    <source>
        <dbReference type="ARBA" id="ARBA00024565"/>
    </source>
</evidence>
<dbReference type="Proteomes" id="UP001159405">
    <property type="component" value="Unassembled WGS sequence"/>
</dbReference>
<organism evidence="16 17">
    <name type="scientific">Porites lobata</name>
    <dbReference type="NCBI Taxonomy" id="104759"/>
    <lineage>
        <taxon>Eukaryota</taxon>
        <taxon>Metazoa</taxon>
        <taxon>Cnidaria</taxon>
        <taxon>Anthozoa</taxon>
        <taxon>Hexacorallia</taxon>
        <taxon>Scleractinia</taxon>
        <taxon>Fungiina</taxon>
        <taxon>Poritidae</taxon>
        <taxon>Porites</taxon>
    </lineage>
</organism>
<evidence type="ECO:0000256" key="10">
    <source>
        <dbReference type="ARBA" id="ARBA00024548"/>
    </source>
</evidence>
<dbReference type="InterPro" id="IPR020845">
    <property type="entry name" value="AMP-binding_CS"/>
</dbReference>
<evidence type="ECO:0000256" key="12">
    <source>
        <dbReference type="ARBA" id="ARBA00049139"/>
    </source>
</evidence>
<comment type="catalytic activity">
    <reaction evidence="11">
        <text>(E)-hexadec-2-enoate + ATP + CoA = (2E)-hexadecenoyl-CoA + AMP + diphosphate</text>
        <dbReference type="Rhea" id="RHEA:36139"/>
        <dbReference type="ChEBI" id="CHEBI:30616"/>
        <dbReference type="ChEBI" id="CHEBI:33019"/>
        <dbReference type="ChEBI" id="CHEBI:57287"/>
        <dbReference type="ChEBI" id="CHEBI:61526"/>
        <dbReference type="ChEBI" id="CHEBI:72745"/>
        <dbReference type="ChEBI" id="CHEBI:456215"/>
    </reaction>
    <physiologicalReaction direction="left-to-right" evidence="11">
        <dbReference type="Rhea" id="RHEA:36140"/>
    </physiologicalReaction>
</comment>
<reference evidence="16 17" key="1">
    <citation type="submission" date="2022-05" db="EMBL/GenBank/DDBJ databases">
        <authorList>
            <consortium name="Genoscope - CEA"/>
            <person name="William W."/>
        </authorList>
    </citation>
    <scope>NUCLEOTIDE SEQUENCE [LARGE SCALE GENOMIC DNA]</scope>
</reference>
<feature type="domain" description="AMP-binding enzyme C-terminal" evidence="15">
    <location>
        <begin position="516"/>
        <end position="558"/>
    </location>
</feature>
<name>A0ABN8Q3D1_9CNID</name>
<gene>
    <name evidence="16" type="ORF">PLOB_00001398</name>
</gene>
<proteinExistence type="inferred from homology"/>
<dbReference type="PROSITE" id="PS00455">
    <property type="entry name" value="AMP_BINDING"/>
    <property type="match status" value="1"/>
</dbReference>
<comment type="catalytic activity">
    <reaction evidence="8">
        <text>12-hydroxy-(5Z,8Z,10E,14Z)-eicosatetraenoate + ATP + CoA = 12-hydroxy-(5Z,8Z,10E,14Z)-eicosatetraenoyl-CoA + AMP + diphosphate</text>
        <dbReference type="Rhea" id="RHEA:52112"/>
        <dbReference type="ChEBI" id="CHEBI:30616"/>
        <dbReference type="ChEBI" id="CHEBI:33019"/>
        <dbReference type="ChEBI" id="CHEBI:57287"/>
        <dbReference type="ChEBI" id="CHEBI:90718"/>
        <dbReference type="ChEBI" id="CHEBI:136408"/>
        <dbReference type="ChEBI" id="CHEBI:456215"/>
    </reaction>
    <physiologicalReaction direction="left-to-right" evidence="8">
        <dbReference type="Rhea" id="RHEA:52113"/>
    </physiologicalReaction>
</comment>
<evidence type="ECO:0000256" key="6">
    <source>
        <dbReference type="ARBA" id="ARBA00024469"/>
    </source>
</evidence>
<dbReference type="InterPro" id="IPR045311">
    <property type="entry name" value="LC-FACS_euk"/>
</dbReference>
<keyword evidence="2 13" id="KW-0436">Ligase</keyword>
<comment type="caution">
    <text evidence="16">The sequence shown here is derived from an EMBL/GenBank/DDBJ whole genome shotgun (WGS) entry which is preliminary data.</text>
</comment>
<keyword evidence="13" id="KW-0443">Lipid metabolism</keyword>
<comment type="catalytic activity">
    <reaction evidence="12">
        <text>hexadecanoate + ATP + CoA = hexadecanoyl-CoA + AMP + diphosphate</text>
        <dbReference type="Rhea" id="RHEA:30751"/>
        <dbReference type="ChEBI" id="CHEBI:7896"/>
        <dbReference type="ChEBI" id="CHEBI:30616"/>
        <dbReference type="ChEBI" id="CHEBI:33019"/>
        <dbReference type="ChEBI" id="CHEBI:57287"/>
        <dbReference type="ChEBI" id="CHEBI:57379"/>
        <dbReference type="ChEBI" id="CHEBI:456215"/>
    </reaction>
    <physiologicalReaction direction="left-to-right" evidence="12">
        <dbReference type="Rhea" id="RHEA:30752"/>
    </physiologicalReaction>
</comment>
<comment type="catalytic activity">
    <reaction evidence="9">
        <text>15-hydroxy-(5Z,8Z,11Z,13E)-eicosatetraenoate + ATP + CoA = 15-hydroxy-(5Z,8Z,11Z,13E)-eicosatetraenoyl-CoA + AMP + diphosphate</text>
        <dbReference type="Rhea" id="RHEA:52116"/>
        <dbReference type="ChEBI" id="CHEBI:30616"/>
        <dbReference type="ChEBI" id="CHEBI:33019"/>
        <dbReference type="ChEBI" id="CHEBI:57287"/>
        <dbReference type="ChEBI" id="CHEBI:78832"/>
        <dbReference type="ChEBI" id="CHEBI:136409"/>
        <dbReference type="ChEBI" id="CHEBI:456215"/>
    </reaction>
    <physiologicalReaction direction="left-to-right" evidence="9">
        <dbReference type="Rhea" id="RHEA:52117"/>
    </physiologicalReaction>
</comment>
<dbReference type="Gene3D" id="3.40.50.12780">
    <property type="entry name" value="N-terminal domain of ligase-like"/>
    <property type="match status" value="1"/>
</dbReference>
<protein>
    <recommendedName>
        <fullName evidence="13">Long-chain-fatty-acid--CoA ligase</fullName>
        <ecNumber evidence="13">6.2.1.3</ecNumber>
    </recommendedName>
</protein>
<dbReference type="InterPro" id="IPR025110">
    <property type="entry name" value="AMP-bd_C"/>
</dbReference>
<evidence type="ECO:0000256" key="7">
    <source>
        <dbReference type="ARBA" id="ARBA00024484"/>
    </source>
</evidence>
<dbReference type="PANTHER" id="PTHR43272">
    <property type="entry name" value="LONG-CHAIN-FATTY-ACID--COA LIGASE"/>
    <property type="match status" value="1"/>
</dbReference>
<dbReference type="Pfam" id="PF00501">
    <property type="entry name" value="AMP-binding"/>
    <property type="match status" value="1"/>
</dbReference>
<comment type="catalytic activity">
    <reaction evidence="6">
        <text>5-hydroxy-(6E,8Z,11Z,14Z)-eicosatetraenoate + ATP + CoA = 5-hydroxy-(6E,8Z,11Z,14Z)-eicosatetraenoyl-CoA + AMP + diphosphate</text>
        <dbReference type="Rhea" id="RHEA:52108"/>
        <dbReference type="ChEBI" id="CHEBI:30616"/>
        <dbReference type="ChEBI" id="CHEBI:33019"/>
        <dbReference type="ChEBI" id="CHEBI:57287"/>
        <dbReference type="ChEBI" id="CHEBI:65341"/>
        <dbReference type="ChEBI" id="CHEBI:136407"/>
        <dbReference type="ChEBI" id="CHEBI:456215"/>
    </reaction>
    <physiologicalReaction direction="left-to-right" evidence="6">
        <dbReference type="Rhea" id="RHEA:52109"/>
    </physiologicalReaction>
</comment>
<evidence type="ECO:0000256" key="1">
    <source>
        <dbReference type="ARBA" id="ARBA00006432"/>
    </source>
</evidence>
<dbReference type="InterPro" id="IPR000873">
    <property type="entry name" value="AMP-dep_synth/lig_dom"/>
</dbReference>
<keyword evidence="4 13" id="KW-0276">Fatty acid metabolism</keyword>
<keyword evidence="3 13" id="KW-0547">Nucleotide-binding</keyword>
<evidence type="ECO:0000256" key="2">
    <source>
        <dbReference type="ARBA" id="ARBA00022598"/>
    </source>
</evidence>
<evidence type="ECO:0000259" key="15">
    <source>
        <dbReference type="Pfam" id="PF13193"/>
    </source>
</evidence>
<evidence type="ECO:0000313" key="16">
    <source>
        <dbReference type="EMBL" id="CAH3155783.1"/>
    </source>
</evidence>
<evidence type="ECO:0000256" key="5">
    <source>
        <dbReference type="ARBA" id="ARBA00022840"/>
    </source>
</evidence>
<dbReference type="CDD" id="cd05927">
    <property type="entry name" value="LC-FACS_euk"/>
    <property type="match status" value="1"/>
</dbReference>
<evidence type="ECO:0000256" key="8">
    <source>
        <dbReference type="ARBA" id="ARBA00024495"/>
    </source>
</evidence>
<comment type="catalytic activity">
    <reaction evidence="7">
        <text>a long-chain fatty acid + ATP + CoA = a long-chain fatty acyl-CoA + AMP + diphosphate</text>
        <dbReference type="Rhea" id="RHEA:15421"/>
        <dbReference type="ChEBI" id="CHEBI:30616"/>
        <dbReference type="ChEBI" id="CHEBI:33019"/>
        <dbReference type="ChEBI" id="CHEBI:57287"/>
        <dbReference type="ChEBI" id="CHEBI:57560"/>
        <dbReference type="ChEBI" id="CHEBI:83139"/>
        <dbReference type="ChEBI" id="CHEBI:456215"/>
        <dbReference type="EC" id="6.2.1.3"/>
    </reaction>
    <physiologicalReaction direction="left-to-right" evidence="7">
        <dbReference type="Rhea" id="RHEA:15422"/>
    </physiologicalReaction>
</comment>
<dbReference type="InterPro" id="IPR042099">
    <property type="entry name" value="ANL_N_sf"/>
</dbReference>
<accession>A0ABN8Q3D1</accession>
<dbReference type="EC" id="6.2.1.3" evidence="13"/>
<comment type="catalytic activity">
    <reaction evidence="10">
        <text>(5Z,8Z,11Z,14Z)-eicosatetraenoate + ATP + CoA = (5Z,8Z,11Z,14Z)-eicosatetraenoyl-CoA + AMP + diphosphate</text>
        <dbReference type="Rhea" id="RHEA:19713"/>
        <dbReference type="ChEBI" id="CHEBI:30616"/>
        <dbReference type="ChEBI" id="CHEBI:32395"/>
        <dbReference type="ChEBI" id="CHEBI:33019"/>
        <dbReference type="ChEBI" id="CHEBI:57287"/>
        <dbReference type="ChEBI" id="CHEBI:57368"/>
        <dbReference type="ChEBI" id="CHEBI:456215"/>
        <dbReference type="EC" id="6.2.1.15"/>
    </reaction>
    <physiologicalReaction direction="left-to-right" evidence="10">
        <dbReference type="Rhea" id="RHEA:19714"/>
    </physiologicalReaction>
</comment>
<evidence type="ECO:0000256" key="9">
    <source>
        <dbReference type="ARBA" id="ARBA00024532"/>
    </source>
</evidence>
<evidence type="ECO:0000256" key="13">
    <source>
        <dbReference type="RuleBase" id="RU369030"/>
    </source>
</evidence>
<evidence type="ECO:0000256" key="3">
    <source>
        <dbReference type="ARBA" id="ARBA00022741"/>
    </source>
</evidence>
<comment type="function">
    <text evidence="13">Catalyzes the conversion of long-chain fatty acids to their active form acyl-CoAs for both synthesis of cellular lipids, and degradation via beta-oxidation.</text>
</comment>
<sequence>MSQSVELEGSSDGARRSALNKELISCMPDGVKTTYEGFLRKVKKAGHAPCLGVRGGPDNKYQWLSFQEVHERAANLGSGLVNLGCKPSQSTCIGIYGPNCIEWDLADFACQMHSMISVPIYDTHGAEGCVYIINHADIETMVCNGNKLRFLFDNAEKCSNMKNIIKIDAPVKPEEKEEAEKLGLNIVYILEVEQMGANSPQEKKPGKPDDILTICYTSGTTGTPKGVMITHGNMIASIAGLQMQYDEAGLVITPEDCLISYLPLAHSYERLAEHMCFVNGVRVGFFRGDIKLLLEDIQELKPTIFPSVPRLLGRIYDKVMAQVSQSKIKSLLFRKALASKEDYLKRGIVTGDTIWDKIVFKKIKVLLGGKVRLITTGAAPLSAKVMTFLRCVFGSCHVLEGYGQTESSGAATIGKITDTTPGHVGPPLPSCLIKLADVPEKECIAANGRGEVCIKGPIVFKGYWKAPEKTAETIDKDDWLHTGDIGEWLPTGVLMIVDRVKHIFKLAQGEYVAPEKIENIYMRSPLVAQAFVHGDSLKSYVVAIIVPDQETLEPWARSKKIPGNFADLCENEEVKKAIFDDIILKGKEAKLNSFEQVKAIHIHNELFSIENGFLTPTFKTKRPVVQKAFEGKFQELNAEVDKRAQYVRSLSTI</sequence>
<evidence type="ECO:0000313" key="17">
    <source>
        <dbReference type="Proteomes" id="UP001159405"/>
    </source>
</evidence>
<dbReference type="PANTHER" id="PTHR43272:SF107">
    <property type="entry name" value="LONG-CHAIN-FATTY-ACID--COA LIGASE 5"/>
    <property type="match status" value="1"/>
</dbReference>
<feature type="domain" description="AMP-dependent synthetase/ligase" evidence="14">
    <location>
        <begin position="41"/>
        <end position="464"/>
    </location>
</feature>
<keyword evidence="17" id="KW-1185">Reference proteome</keyword>
<dbReference type="SUPFAM" id="SSF56801">
    <property type="entry name" value="Acetyl-CoA synthetase-like"/>
    <property type="match status" value="1"/>
</dbReference>
<evidence type="ECO:0000259" key="14">
    <source>
        <dbReference type="Pfam" id="PF00501"/>
    </source>
</evidence>